<gene>
    <name evidence="1" type="ORF">HNP38_002837</name>
</gene>
<proteinExistence type="predicted"/>
<dbReference type="Proteomes" id="UP000592180">
    <property type="component" value="Unassembled WGS sequence"/>
</dbReference>
<dbReference type="AlphaFoldDB" id="A0A840KDQ4"/>
<name>A0A840KDQ4_9FLAO</name>
<dbReference type="EMBL" id="JACHLE010000004">
    <property type="protein sequence ID" value="MBB4807531.1"/>
    <property type="molecule type" value="Genomic_DNA"/>
</dbReference>
<organism evidence="1 2">
    <name type="scientific">Chryseobacterium defluvii</name>
    <dbReference type="NCBI Taxonomy" id="160396"/>
    <lineage>
        <taxon>Bacteria</taxon>
        <taxon>Pseudomonadati</taxon>
        <taxon>Bacteroidota</taxon>
        <taxon>Flavobacteriia</taxon>
        <taxon>Flavobacteriales</taxon>
        <taxon>Weeksellaceae</taxon>
        <taxon>Chryseobacterium group</taxon>
        <taxon>Chryseobacterium</taxon>
    </lineage>
</organism>
<evidence type="ECO:0000313" key="2">
    <source>
        <dbReference type="Proteomes" id="UP000592180"/>
    </source>
</evidence>
<keyword evidence="2" id="KW-1185">Reference proteome</keyword>
<evidence type="ECO:0000313" key="1">
    <source>
        <dbReference type="EMBL" id="MBB4807531.1"/>
    </source>
</evidence>
<protein>
    <submittedName>
        <fullName evidence="1">Uncharacterized protein</fullName>
    </submittedName>
</protein>
<comment type="caution">
    <text evidence="1">The sequence shown here is derived from an EMBL/GenBank/DDBJ whole genome shotgun (WGS) entry which is preliminary data.</text>
</comment>
<reference evidence="1 2" key="1">
    <citation type="submission" date="2020-08" db="EMBL/GenBank/DDBJ databases">
        <title>Functional genomics of gut bacteria from endangered species of beetles.</title>
        <authorList>
            <person name="Carlos-Shanley C."/>
        </authorList>
    </citation>
    <scope>NUCLEOTIDE SEQUENCE [LARGE SCALE GENOMIC DNA]</scope>
    <source>
        <strain evidence="1 2">S00151</strain>
    </source>
</reference>
<accession>A0A840KDQ4</accession>
<sequence>MERSYFLFLGFLAISLVSLRAITVRIIKAIILSIGLGSVGKSLCTGKKLQSIIYTDLYFADRINSIRSLCQQIVPKLNRTAHVGIGIFQNFNNYIKFVFVTAVSGIQYLDPFLWRSKKELFIREYSDVYT</sequence>